<proteinExistence type="predicted"/>
<evidence type="ECO:0000313" key="1">
    <source>
        <dbReference type="EMBL" id="AJQ94752.1"/>
    </source>
</evidence>
<organism evidence="1 2">
    <name type="scientific">Gynuella sunshinyii YC6258</name>
    <dbReference type="NCBI Taxonomy" id="1445510"/>
    <lineage>
        <taxon>Bacteria</taxon>
        <taxon>Pseudomonadati</taxon>
        <taxon>Pseudomonadota</taxon>
        <taxon>Gammaproteobacteria</taxon>
        <taxon>Oceanospirillales</taxon>
        <taxon>Saccharospirillaceae</taxon>
        <taxon>Gynuella</taxon>
    </lineage>
</organism>
<name>A0A0C5VJF7_9GAMM</name>
<dbReference type="KEGG" id="gsn:YC6258_02714"/>
<dbReference type="Proteomes" id="UP000032266">
    <property type="component" value="Chromosome"/>
</dbReference>
<sequence>MNMIESENWGGRVYFNDEYILLGIFIGKKHNKNWETPPNWDGSHDMLQRYNERFKKD</sequence>
<evidence type="ECO:0000313" key="2">
    <source>
        <dbReference type="Proteomes" id="UP000032266"/>
    </source>
</evidence>
<protein>
    <submittedName>
        <fullName evidence="1">Uncharacterized protein</fullName>
    </submittedName>
</protein>
<accession>A0A0C5VJF7</accession>
<gene>
    <name evidence="1" type="ORF">YC6258_02714</name>
</gene>
<dbReference type="HOGENOM" id="CLU_3010896_0_0_6"/>
<keyword evidence="2" id="KW-1185">Reference proteome</keyword>
<reference evidence="1 2" key="1">
    <citation type="submission" date="2014-01" db="EMBL/GenBank/DDBJ databases">
        <title>Full genme sequencing of cellulolytic bacterium Gynuella sunshinyii YC6258T gen. nov., sp. nov.</title>
        <authorList>
            <person name="Khan H."/>
            <person name="Chung E.J."/>
            <person name="Chung Y.R."/>
        </authorList>
    </citation>
    <scope>NUCLEOTIDE SEQUENCE [LARGE SCALE GENOMIC DNA]</scope>
    <source>
        <strain evidence="1 2">YC6258</strain>
    </source>
</reference>
<dbReference type="AlphaFoldDB" id="A0A0C5VJF7"/>
<dbReference type="EMBL" id="CP007142">
    <property type="protein sequence ID" value="AJQ94752.1"/>
    <property type="molecule type" value="Genomic_DNA"/>
</dbReference>